<evidence type="ECO:0000256" key="9">
    <source>
        <dbReference type="ARBA" id="ARBA00022729"/>
    </source>
</evidence>
<keyword evidence="7" id="KW-0336">GPI-anchor</keyword>
<feature type="domain" description="CFEM" evidence="19">
    <location>
        <begin position="383"/>
        <end position="480"/>
    </location>
</feature>
<dbReference type="InterPro" id="IPR051735">
    <property type="entry name" value="CFEM_domain"/>
</dbReference>
<evidence type="ECO:0000256" key="17">
    <source>
        <dbReference type="SAM" id="SignalP"/>
    </source>
</evidence>
<dbReference type="PROSITE" id="PS52012">
    <property type="entry name" value="CFEM"/>
    <property type="match status" value="1"/>
</dbReference>
<dbReference type="InterPro" id="IPR036779">
    <property type="entry name" value="LysM_dom_sf"/>
</dbReference>
<comment type="subcellular location">
    <subcellularLocation>
        <location evidence="1">Cell membrane</location>
        <topology evidence="1">Lipid-anchor</topology>
        <topology evidence="1">GPI-anchor</topology>
    </subcellularLocation>
    <subcellularLocation>
        <location evidence="2">Secreted</location>
    </subcellularLocation>
</comment>
<dbReference type="AlphaFoldDB" id="A0A2J6SLH0"/>
<keyword evidence="8" id="KW-0479">Metal-binding</keyword>
<dbReference type="Pfam" id="PF05730">
    <property type="entry name" value="CFEM"/>
    <property type="match status" value="2"/>
</dbReference>
<feature type="disulfide bond" evidence="15">
    <location>
        <begin position="437"/>
        <end position="470"/>
    </location>
</feature>
<keyword evidence="4" id="KW-1003">Cell membrane</keyword>
<name>A0A2J6SLH0_9HELO</name>
<dbReference type="EMBL" id="KZ613912">
    <property type="protein sequence ID" value="PMD51616.1"/>
    <property type="molecule type" value="Genomic_DNA"/>
</dbReference>
<evidence type="ECO:0000256" key="10">
    <source>
        <dbReference type="ARBA" id="ARBA00023004"/>
    </source>
</evidence>
<dbReference type="GO" id="GO:0005576">
    <property type="term" value="C:extracellular region"/>
    <property type="evidence" value="ECO:0007669"/>
    <property type="project" value="UniProtKB-SubCell"/>
</dbReference>
<dbReference type="PANTHER" id="PTHR37928">
    <property type="entry name" value="CFEM DOMAIN PROTEIN (AFU_ORTHOLOGUE AFUA_6G14090)"/>
    <property type="match status" value="1"/>
</dbReference>
<dbReference type="Gene3D" id="3.10.350.10">
    <property type="entry name" value="LysM domain"/>
    <property type="match status" value="1"/>
</dbReference>
<dbReference type="STRING" id="1095630.A0A2J6SLH0"/>
<dbReference type="InterPro" id="IPR018392">
    <property type="entry name" value="LysM"/>
</dbReference>
<evidence type="ECO:0000256" key="6">
    <source>
        <dbReference type="ARBA" id="ARBA00022617"/>
    </source>
</evidence>
<evidence type="ECO:0000256" key="8">
    <source>
        <dbReference type="ARBA" id="ARBA00022723"/>
    </source>
</evidence>
<keyword evidence="11" id="KW-0472">Membrane</keyword>
<evidence type="ECO:0000256" key="1">
    <source>
        <dbReference type="ARBA" id="ARBA00004609"/>
    </source>
</evidence>
<keyword evidence="9 17" id="KW-0732">Signal</keyword>
<feature type="chain" id="PRO_5014443369" evidence="17">
    <location>
        <begin position="29"/>
        <end position="480"/>
    </location>
</feature>
<evidence type="ECO:0000256" key="15">
    <source>
        <dbReference type="PROSITE-ProRule" id="PRU01356"/>
    </source>
</evidence>
<evidence type="ECO:0000256" key="12">
    <source>
        <dbReference type="ARBA" id="ARBA00023157"/>
    </source>
</evidence>
<gene>
    <name evidence="20" type="ORF">K444DRAFT_546412</name>
</gene>
<accession>A0A2J6SLH0</accession>
<evidence type="ECO:0000256" key="7">
    <source>
        <dbReference type="ARBA" id="ARBA00022622"/>
    </source>
</evidence>
<proteinExistence type="inferred from homology"/>
<evidence type="ECO:0000313" key="21">
    <source>
        <dbReference type="Proteomes" id="UP000235371"/>
    </source>
</evidence>
<feature type="region of interest" description="Disordered" evidence="16">
    <location>
        <begin position="46"/>
        <end position="71"/>
    </location>
</feature>
<evidence type="ECO:0000313" key="20">
    <source>
        <dbReference type="EMBL" id="PMD51616.1"/>
    </source>
</evidence>
<keyword evidence="14" id="KW-0449">Lipoprotein</keyword>
<dbReference type="SMART" id="SM00747">
    <property type="entry name" value="CFEM"/>
    <property type="match status" value="2"/>
</dbReference>
<keyword evidence="10" id="KW-0408">Iron</keyword>
<reference evidence="20 21" key="1">
    <citation type="submission" date="2016-04" db="EMBL/GenBank/DDBJ databases">
        <title>A degradative enzymes factory behind the ericoid mycorrhizal symbiosis.</title>
        <authorList>
            <consortium name="DOE Joint Genome Institute"/>
            <person name="Martino E."/>
            <person name="Morin E."/>
            <person name="Grelet G."/>
            <person name="Kuo A."/>
            <person name="Kohler A."/>
            <person name="Daghino S."/>
            <person name="Barry K."/>
            <person name="Choi C."/>
            <person name="Cichocki N."/>
            <person name="Clum A."/>
            <person name="Copeland A."/>
            <person name="Hainaut M."/>
            <person name="Haridas S."/>
            <person name="Labutti K."/>
            <person name="Lindquist E."/>
            <person name="Lipzen A."/>
            <person name="Khouja H.-R."/>
            <person name="Murat C."/>
            <person name="Ohm R."/>
            <person name="Olson A."/>
            <person name="Spatafora J."/>
            <person name="Veneault-Fourrey C."/>
            <person name="Henrissat B."/>
            <person name="Grigoriev I."/>
            <person name="Martin F."/>
            <person name="Perotto S."/>
        </authorList>
    </citation>
    <scope>NUCLEOTIDE SEQUENCE [LARGE SCALE GENOMIC DNA]</scope>
    <source>
        <strain evidence="20 21">E</strain>
    </source>
</reference>
<dbReference type="GO" id="GO:0005886">
    <property type="term" value="C:plasma membrane"/>
    <property type="evidence" value="ECO:0007669"/>
    <property type="project" value="UniProtKB-SubCell"/>
</dbReference>
<dbReference type="Proteomes" id="UP000235371">
    <property type="component" value="Unassembled WGS sequence"/>
</dbReference>
<feature type="disulfide bond" evidence="15">
    <location>
        <begin position="428"/>
        <end position="435"/>
    </location>
</feature>
<dbReference type="InParanoid" id="A0A2J6SLH0"/>
<evidence type="ECO:0000256" key="11">
    <source>
        <dbReference type="ARBA" id="ARBA00023136"/>
    </source>
</evidence>
<evidence type="ECO:0000256" key="13">
    <source>
        <dbReference type="ARBA" id="ARBA00023180"/>
    </source>
</evidence>
<dbReference type="PANTHER" id="PTHR37928:SF1">
    <property type="entry name" value="CFEM DOMAIN PROTEIN (AFU_ORTHOLOGUE AFUA_6G14090)"/>
    <property type="match status" value="1"/>
</dbReference>
<comment type="caution">
    <text evidence="15">Lacks conserved residue(s) required for the propagation of feature annotation.</text>
</comment>
<keyword evidence="5" id="KW-0964">Secreted</keyword>
<dbReference type="RefSeq" id="XP_024728520.1">
    <property type="nucleotide sequence ID" value="XM_024876219.1"/>
</dbReference>
<dbReference type="PROSITE" id="PS51782">
    <property type="entry name" value="LYSM"/>
    <property type="match status" value="1"/>
</dbReference>
<dbReference type="CDD" id="cd00118">
    <property type="entry name" value="LysM"/>
    <property type="match status" value="1"/>
</dbReference>
<protein>
    <submittedName>
        <fullName evidence="20">Carbohydrate-binding module family 18 protein</fullName>
    </submittedName>
</protein>
<dbReference type="GeneID" id="36584298"/>
<dbReference type="GO" id="GO:0098552">
    <property type="term" value="C:side of membrane"/>
    <property type="evidence" value="ECO:0007669"/>
    <property type="project" value="UniProtKB-KW"/>
</dbReference>
<keyword evidence="13" id="KW-0325">Glycoprotein</keyword>
<organism evidence="20 21">
    <name type="scientific">Hyaloscypha bicolor E</name>
    <dbReference type="NCBI Taxonomy" id="1095630"/>
    <lineage>
        <taxon>Eukaryota</taxon>
        <taxon>Fungi</taxon>
        <taxon>Dikarya</taxon>
        <taxon>Ascomycota</taxon>
        <taxon>Pezizomycotina</taxon>
        <taxon>Leotiomycetes</taxon>
        <taxon>Helotiales</taxon>
        <taxon>Hyaloscyphaceae</taxon>
        <taxon>Hyaloscypha</taxon>
        <taxon>Hyaloscypha bicolor</taxon>
    </lineage>
</organism>
<sequence>MKSPQGTTWSPHLVFCTIVLYFTFTVQASDQCAPSIWQPGQFMRRQLSTPTSTPTASSNASISSSSSVAPQPTANITISPIITTGNISPGQVNCRYTGSTEGLDINYYTCTLLANQYGISVETFFKLNPGLDPDCGNIQPDTDYCVRGFIEPVRATAGLCGPPNKNATCLGTAFQCCNANTFTCGNSTDDCAPGTCYEGACAGDSVFTTTGQCGSQHGYRQCAGVWGDCCNADRKCGTGPSFCGFGVCQLGNCTIPAVVGLPPWLNGNTTDGTCGPSSSTTSSKASSSSSVLTTSDPTTTSDTKTSSSATKTSTPTTTLPPSTSIPDEAALPSCGQLCFNNMLAQYSTLGCAALDGYCLCNNADFSNGLRDCSNGACGTAVASTVIDFGSAYCSTATATHTATGLAALPSCGQLCFNNMLAQYSSLGCATPAPACLCSNVNFGFGLRDCASGACGTAIASTVIAYGSSYCASAIATVLSS</sequence>
<keyword evidence="6" id="KW-0349">Heme</keyword>
<keyword evidence="12 15" id="KW-1015">Disulfide bond</keyword>
<feature type="domain" description="LysM" evidence="18">
    <location>
        <begin position="99"/>
        <end position="146"/>
    </location>
</feature>
<comment type="similarity">
    <text evidence="3">Belongs to the RBT5 family.</text>
</comment>
<evidence type="ECO:0000256" key="14">
    <source>
        <dbReference type="ARBA" id="ARBA00023288"/>
    </source>
</evidence>
<evidence type="ECO:0000256" key="3">
    <source>
        <dbReference type="ARBA" id="ARBA00010031"/>
    </source>
</evidence>
<feature type="compositionally biased region" description="Low complexity" evidence="16">
    <location>
        <begin position="48"/>
        <end position="71"/>
    </location>
</feature>
<feature type="region of interest" description="Disordered" evidence="16">
    <location>
        <begin position="273"/>
        <end position="324"/>
    </location>
</feature>
<evidence type="ECO:0000259" key="18">
    <source>
        <dbReference type="PROSITE" id="PS51782"/>
    </source>
</evidence>
<evidence type="ECO:0000256" key="2">
    <source>
        <dbReference type="ARBA" id="ARBA00004613"/>
    </source>
</evidence>
<dbReference type="GO" id="GO:0046872">
    <property type="term" value="F:metal ion binding"/>
    <property type="evidence" value="ECO:0007669"/>
    <property type="project" value="UniProtKB-KW"/>
</dbReference>
<feature type="signal peptide" evidence="17">
    <location>
        <begin position="1"/>
        <end position="28"/>
    </location>
</feature>
<evidence type="ECO:0000256" key="16">
    <source>
        <dbReference type="SAM" id="MobiDB-lite"/>
    </source>
</evidence>
<keyword evidence="21" id="KW-1185">Reference proteome</keyword>
<evidence type="ECO:0000256" key="5">
    <source>
        <dbReference type="ARBA" id="ARBA00022525"/>
    </source>
</evidence>
<dbReference type="InterPro" id="IPR008427">
    <property type="entry name" value="Extracellular_membr_CFEM_dom"/>
</dbReference>
<dbReference type="OrthoDB" id="1193027at2759"/>
<evidence type="ECO:0000259" key="19">
    <source>
        <dbReference type="PROSITE" id="PS52012"/>
    </source>
</evidence>
<evidence type="ECO:0000256" key="4">
    <source>
        <dbReference type="ARBA" id="ARBA00022475"/>
    </source>
</evidence>